<dbReference type="OrthoDB" id="9800600at2"/>
<sequence>MTRSTFVYVTYIRTTPEKLWSALTDPEFMKQYWFGMHCESQWTPGSPWTLVSGDGEVFDAGEIVEADPPRRLVIRWQHQNRPELKAEGPSLCTMELEPSNTAVKLSITHTIEREPSKLIEAVSGGWPKVISNLKSLLETGSPALQEPYPAEGAKAGAR</sequence>
<name>A0A370K7W6_9GAMM</name>
<dbReference type="InterPro" id="IPR013538">
    <property type="entry name" value="ASHA1/2-like_C"/>
</dbReference>
<dbReference type="RefSeq" id="WP_114824837.1">
    <property type="nucleotide sequence ID" value="NZ_QQSY01000002.1"/>
</dbReference>
<dbReference type="Gene3D" id="3.30.530.20">
    <property type="match status" value="1"/>
</dbReference>
<dbReference type="CDD" id="cd08893">
    <property type="entry name" value="SRPBCC_CalC_Aha1-like_GntR-HTH"/>
    <property type="match status" value="1"/>
</dbReference>
<dbReference type="Pfam" id="PF08327">
    <property type="entry name" value="AHSA1"/>
    <property type="match status" value="1"/>
</dbReference>
<reference evidence="3 4" key="1">
    <citation type="submission" date="2018-07" db="EMBL/GenBank/DDBJ databases">
        <title>Dyella solisilvae sp. nov., isolated from the pine and broad-leaved mixed forest soil.</title>
        <authorList>
            <person name="Gao Z."/>
            <person name="Qiu L."/>
        </authorList>
    </citation>
    <scope>NUCLEOTIDE SEQUENCE [LARGE SCALE GENOMIC DNA]</scope>
    <source>
        <strain evidence="3 4">DHG54</strain>
    </source>
</reference>
<keyword evidence="4" id="KW-1185">Reference proteome</keyword>
<dbReference type="EMBL" id="QQSY01000002">
    <property type="protein sequence ID" value="RDI98748.1"/>
    <property type="molecule type" value="Genomic_DNA"/>
</dbReference>
<evidence type="ECO:0000256" key="1">
    <source>
        <dbReference type="ARBA" id="ARBA00006817"/>
    </source>
</evidence>
<organism evidence="3 4">
    <name type="scientific">Dyella solisilvae</name>
    <dbReference type="NCBI Taxonomy" id="1920168"/>
    <lineage>
        <taxon>Bacteria</taxon>
        <taxon>Pseudomonadati</taxon>
        <taxon>Pseudomonadota</taxon>
        <taxon>Gammaproteobacteria</taxon>
        <taxon>Lysobacterales</taxon>
        <taxon>Rhodanobacteraceae</taxon>
        <taxon>Dyella</taxon>
    </lineage>
</organism>
<comment type="similarity">
    <text evidence="1">Belongs to the AHA1 family.</text>
</comment>
<dbReference type="AlphaFoldDB" id="A0A370K7W6"/>
<dbReference type="SUPFAM" id="SSF55961">
    <property type="entry name" value="Bet v1-like"/>
    <property type="match status" value="1"/>
</dbReference>
<evidence type="ECO:0000259" key="2">
    <source>
        <dbReference type="Pfam" id="PF08327"/>
    </source>
</evidence>
<protein>
    <submittedName>
        <fullName evidence="3">ATPase</fullName>
    </submittedName>
</protein>
<comment type="caution">
    <text evidence="3">The sequence shown here is derived from an EMBL/GenBank/DDBJ whole genome shotgun (WGS) entry which is preliminary data.</text>
</comment>
<accession>A0A370K7W6</accession>
<gene>
    <name evidence="3" type="ORF">DVT68_09535</name>
</gene>
<proteinExistence type="inferred from homology"/>
<dbReference type="Proteomes" id="UP000254711">
    <property type="component" value="Unassembled WGS sequence"/>
</dbReference>
<dbReference type="InterPro" id="IPR023393">
    <property type="entry name" value="START-like_dom_sf"/>
</dbReference>
<evidence type="ECO:0000313" key="4">
    <source>
        <dbReference type="Proteomes" id="UP000254711"/>
    </source>
</evidence>
<evidence type="ECO:0000313" key="3">
    <source>
        <dbReference type="EMBL" id="RDI98748.1"/>
    </source>
</evidence>
<feature type="domain" description="Activator of Hsp90 ATPase homologue 1/2-like C-terminal" evidence="2">
    <location>
        <begin position="14"/>
        <end position="138"/>
    </location>
</feature>